<gene>
    <name evidence="3" type="ORF">A8990_103116</name>
</gene>
<keyword evidence="1" id="KW-0812">Transmembrane</keyword>
<evidence type="ECO:0000256" key="1">
    <source>
        <dbReference type="SAM" id="Phobius"/>
    </source>
</evidence>
<dbReference type="RefSeq" id="WP_116187737.1">
    <property type="nucleotide sequence ID" value="NZ_QTTN01000003.1"/>
</dbReference>
<keyword evidence="1" id="KW-1133">Transmembrane helix</keyword>
<dbReference type="InterPro" id="IPR008972">
    <property type="entry name" value="Cupredoxin"/>
</dbReference>
<accession>A0A3D9SD55</accession>
<reference evidence="3 4" key="1">
    <citation type="submission" date="2018-08" db="EMBL/GenBank/DDBJ databases">
        <title>Genomic Encyclopedia of Type Strains, Phase III (KMG-III): the genomes of soil and plant-associated and newly described type strains.</title>
        <authorList>
            <person name="Whitman W."/>
        </authorList>
    </citation>
    <scope>NUCLEOTIDE SEQUENCE [LARGE SCALE GENOMIC DNA]</scope>
    <source>
        <strain evidence="3 4">CGMCC 1.10966</strain>
    </source>
</reference>
<feature type="transmembrane region" description="Helical" evidence="1">
    <location>
        <begin position="12"/>
        <end position="31"/>
    </location>
</feature>
<dbReference type="Gene3D" id="2.60.40.420">
    <property type="entry name" value="Cupredoxins - blue copper proteins"/>
    <property type="match status" value="1"/>
</dbReference>
<organism evidence="3 4">
    <name type="scientific">Paenibacillus taihuensis</name>
    <dbReference type="NCBI Taxonomy" id="1156355"/>
    <lineage>
        <taxon>Bacteria</taxon>
        <taxon>Bacillati</taxon>
        <taxon>Bacillota</taxon>
        <taxon>Bacilli</taxon>
        <taxon>Bacillales</taxon>
        <taxon>Paenibacillaceae</taxon>
        <taxon>Paenibacillus</taxon>
    </lineage>
</organism>
<dbReference type="AlphaFoldDB" id="A0A3D9SD55"/>
<name>A0A3D9SD55_9BACL</name>
<keyword evidence="4" id="KW-1185">Reference proteome</keyword>
<evidence type="ECO:0000313" key="4">
    <source>
        <dbReference type="Proteomes" id="UP000256304"/>
    </source>
</evidence>
<evidence type="ECO:0000259" key="2">
    <source>
        <dbReference type="Pfam" id="PF13473"/>
    </source>
</evidence>
<dbReference type="Pfam" id="PF13473">
    <property type="entry name" value="Cupredoxin_1"/>
    <property type="match status" value="1"/>
</dbReference>
<dbReference type="InterPro" id="IPR028096">
    <property type="entry name" value="EfeO_Cupredoxin"/>
</dbReference>
<evidence type="ECO:0000313" key="3">
    <source>
        <dbReference type="EMBL" id="REE92818.1"/>
    </source>
</evidence>
<feature type="domain" description="EfeO-type cupredoxin-like" evidence="2">
    <location>
        <begin position="24"/>
        <end position="138"/>
    </location>
</feature>
<protein>
    <submittedName>
        <fullName evidence="3">Cupredoxin-like domain-containing protein</fullName>
    </submittedName>
</protein>
<comment type="caution">
    <text evidence="3">The sequence shown here is derived from an EMBL/GenBank/DDBJ whole genome shotgun (WGS) entry which is preliminary data.</text>
</comment>
<sequence length="148" mass="16433">MSNIFVISRKQLWLFFLVVMVMITAAFALRWNQSRATLADAQGTRVIQLVTGEFKTKTDDGKELEVYRFDPGTIVVNKGEHVELRITGVNGKSHPFVIHELGVKGEINKGQTTTVHFTAEQKGTYPILCLTHTSLANGGPMIGYIVVQ</sequence>
<dbReference type="OrthoDB" id="9773354at2"/>
<dbReference type="EMBL" id="QTTN01000003">
    <property type="protein sequence ID" value="REE92818.1"/>
    <property type="molecule type" value="Genomic_DNA"/>
</dbReference>
<dbReference type="SUPFAM" id="SSF49503">
    <property type="entry name" value="Cupredoxins"/>
    <property type="match status" value="1"/>
</dbReference>
<dbReference type="Proteomes" id="UP000256304">
    <property type="component" value="Unassembled WGS sequence"/>
</dbReference>
<keyword evidence="1" id="KW-0472">Membrane</keyword>
<proteinExistence type="predicted"/>